<proteinExistence type="predicted"/>
<organism evidence="2">
    <name type="scientific">marine sediment metagenome</name>
    <dbReference type="NCBI Taxonomy" id="412755"/>
    <lineage>
        <taxon>unclassified sequences</taxon>
        <taxon>metagenomes</taxon>
        <taxon>ecological metagenomes</taxon>
    </lineage>
</organism>
<feature type="domain" description="Cysteine-rich" evidence="1">
    <location>
        <begin position="2"/>
        <end position="60"/>
    </location>
</feature>
<dbReference type="AlphaFoldDB" id="A0A0F9DYM4"/>
<accession>A0A0F9DYM4</accession>
<comment type="caution">
    <text evidence="2">The sequence shown here is derived from an EMBL/GenBank/DDBJ whole genome shotgun (WGS) entry which is preliminary data.</text>
</comment>
<dbReference type="InterPro" id="IPR004017">
    <property type="entry name" value="Cys_rich_dom"/>
</dbReference>
<name>A0A0F9DYM4_9ZZZZ</name>
<gene>
    <name evidence="2" type="ORF">LCGC14_2432030</name>
</gene>
<sequence length="229" mass="25873">INFVEMSYHHEDAHCCGSVLTLLKDPPVAADIGEVKLKEAKEAGAKKILSLCPCCQFQLRVTANTKESPVEIVDLARYACNALGYKFPDPNPEVRRQWAVFEAMIALMSPKGFAKLMRTMWPELLDAMPMGMGTMMRVMGKIPGAMTLMKPMFPILFPRLLPGMMPKVMPTMLKRIADKIPMPDYMLEQMPELMPKVMDNLMPHMIDDLVPLITQPMIDYLQGKKTTKK</sequence>
<evidence type="ECO:0000313" key="2">
    <source>
        <dbReference type="EMBL" id="KKL22776.1"/>
    </source>
</evidence>
<dbReference type="Pfam" id="PF02754">
    <property type="entry name" value="CCG"/>
    <property type="match status" value="1"/>
</dbReference>
<protein>
    <recommendedName>
        <fullName evidence="1">Cysteine-rich domain-containing protein</fullName>
    </recommendedName>
</protein>
<dbReference type="EMBL" id="LAZR01037219">
    <property type="protein sequence ID" value="KKL22776.1"/>
    <property type="molecule type" value="Genomic_DNA"/>
</dbReference>
<dbReference type="GO" id="GO:0016491">
    <property type="term" value="F:oxidoreductase activity"/>
    <property type="evidence" value="ECO:0007669"/>
    <property type="project" value="UniProtKB-ARBA"/>
</dbReference>
<evidence type="ECO:0000259" key="1">
    <source>
        <dbReference type="Pfam" id="PF02754"/>
    </source>
</evidence>
<feature type="non-terminal residue" evidence="2">
    <location>
        <position position="1"/>
    </location>
</feature>
<reference evidence="2" key="1">
    <citation type="journal article" date="2015" name="Nature">
        <title>Complex archaea that bridge the gap between prokaryotes and eukaryotes.</title>
        <authorList>
            <person name="Spang A."/>
            <person name="Saw J.H."/>
            <person name="Jorgensen S.L."/>
            <person name="Zaremba-Niedzwiedzka K."/>
            <person name="Martijn J."/>
            <person name="Lind A.E."/>
            <person name="van Eijk R."/>
            <person name="Schleper C."/>
            <person name="Guy L."/>
            <person name="Ettema T.J."/>
        </authorList>
    </citation>
    <scope>NUCLEOTIDE SEQUENCE</scope>
</reference>